<evidence type="ECO:0000256" key="1">
    <source>
        <dbReference type="ARBA" id="ARBA00005791"/>
    </source>
</evidence>
<dbReference type="EMBL" id="MHMS01000018">
    <property type="protein sequence ID" value="OGZ31947.1"/>
    <property type="molecule type" value="Genomic_DNA"/>
</dbReference>
<feature type="compositionally biased region" description="Basic and acidic residues" evidence="6">
    <location>
        <begin position="14"/>
        <end position="30"/>
    </location>
</feature>
<comment type="caution">
    <text evidence="8">The sequence shown here is derived from an EMBL/GenBank/DDBJ whole genome shotgun (WGS) entry which is preliminary data.</text>
</comment>
<evidence type="ECO:0000256" key="5">
    <source>
        <dbReference type="ARBA" id="ARBA00023284"/>
    </source>
</evidence>
<keyword evidence="4" id="KW-1015">Disulfide bond</keyword>
<evidence type="ECO:0000259" key="7">
    <source>
        <dbReference type="PROSITE" id="PS51352"/>
    </source>
</evidence>
<evidence type="ECO:0000313" key="9">
    <source>
        <dbReference type="Proteomes" id="UP000176787"/>
    </source>
</evidence>
<gene>
    <name evidence="8" type="ORF">A3H02_00420</name>
</gene>
<dbReference type="SUPFAM" id="SSF52833">
    <property type="entry name" value="Thioredoxin-like"/>
    <property type="match status" value="1"/>
</dbReference>
<dbReference type="STRING" id="1801726.A3H02_00420"/>
<dbReference type="GO" id="GO:0016491">
    <property type="term" value="F:oxidoreductase activity"/>
    <property type="evidence" value="ECO:0007669"/>
    <property type="project" value="UniProtKB-KW"/>
</dbReference>
<feature type="region of interest" description="Disordered" evidence="6">
    <location>
        <begin position="1"/>
        <end position="44"/>
    </location>
</feature>
<protein>
    <recommendedName>
        <fullName evidence="7">Thioredoxin domain-containing protein</fullName>
    </recommendedName>
</protein>
<organism evidence="8 9">
    <name type="scientific">Candidatus Niyogibacteria bacterium RIFCSPLOWO2_12_FULL_41_13</name>
    <dbReference type="NCBI Taxonomy" id="1801726"/>
    <lineage>
        <taxon>Bacteria</taxon>
        <taxon>Candidatus Niyogiibacteriota</taxon>
    </lineage>
</organism>
<dbReference type="InterPro" id="IPR012336">
    <property type="entry name" value="Thioredoxin-like_fold"/>
</dbReference>
<keyword evidence="3" id="KW-0560">Oxidoreductase</keyword>
<dbReference type="AlphaFoldDB" id="A0A1G2F1X7"/>
<keyword evidence="2" id="KW-0732">Signal</keyword>
<dbReference type="InterPro" id="IPR013766">
    <property type="entry name" value="Thioredoxin_domain"/>
</dbReference>
<evidence type="ECO:0000256" key="3">
    <source>
        <dbReference type="ARBA" id="ARBA00023002"/>
    </source>
</evidence>
<evidence type="ECO:0000313" key="8">
    <source>
        <dbReference type="EMBL" id="OGZ31947.1"/>
    </source>
</evidence>
<proteinExistence type="inferred from homology"/>
<feature type="domain" description="Thioredoxin" evidence="7">
    <location>
        <begin position="14"/>
        <end position="219"/>
    </location>
</feature>
<keyword evidence="5" id="KW-0676">Redox-active center</keyword>
<evidence type="ECO:0000256" key="4">
    <source>
        <dbReference type="ARBA" id="ARBA00023157"/>
    </source>
</evidence>
<sequence length="221" mass="24485">MIAGSIFYTSRNKPSNETKIENKTAEEKQSSSDADNIKSITSQDHILGNPDASVKIVEFSDAECPFCKKFHGTMHQLIDEYGKTGEVAWVYRHFPLDQLHSKARKEAEATECAAELGGNDKFWNYLDRLFEITPSNNNLDPAELPRIAEYVGLSRADFEQCLESGKYAGRVQENIDDAIKSGGTGTPYSVVIAKNGKKSVINRALPYSMVKSAVEAALQEK</sequence>
<comment type="similarity">
    <text evidence="1">Belongs to the thioredoxin family. DsbA subfamily.</text>
</comment>
<dbReference type="Gene3D" id="3.40.30.10">
    <property type="entry name" value="Glutaredoxin"/>
    <property type="match status" value="1"/>
</dbReference>
<evidence type="ECO:0000256" key="6">
    <source>
        <dbReference type="SAM" id="MobiDB-lite"/>
    </source>
</evidence>
<name>A0A1G2F1X7_9BACT</name>
<dbReference type="Pfam" id="PF13462">
    <property type="entry name" value="Thioredoxin_4"/>
    <property type="match status" value="1"/>
</dbReference>
<dbReference type="PROSITE" id="PS51352">
    <property type="entry name" value="THIOREDOXIN_2"/>
    <property type="match status" value="1"/>
</dbReference>
<accession>A0A1G2F1X7</accession>
<dbReference type="PANTHER" id="PTHR13887:SF14">
    <property type="entry name" value="DISULFIDE BOND FORMATION PROTEIN D"/>
    <property type="match status" value="1"/>
</dbReference>
<dbReference type="Proteomes" id="UP000176787">
    <property type="component" value="Unassembled WGS sequence"/>
</dbReference>
<feature type="compositionally biased region" description="Polar residues" evidence="6">
    <location>
        <begin position="31"/>
        <end position="44"/>
    </location>
</feature>
<reference evidence="8 9" key="1">
    <citation type="journal article" date="2016" name="Nat. Commun.">
        <title>Thousands of microbial genomes shed light on interconnected biogeochemical processes in an aquifer system.</title>
        <authorList>
            <person name="Anantharaman K."/>
            <person name="Brown C.T."/>
            <person name="Hug L.A."/>
            <person name="Sharon I."/>
            <person name="Castelle C.J."/>
            <person name="Probst A.J."/>
            <person name="Thomas B.C."/>
            <person name="Singh A."/>
            <person name="Wilkins M.J."/>
            <person name="Karaoz U."/>
            <person name="Brodie E.L."/>
            <person name="Williams K.H."/>
            <person name="Hubbard S.S."/>
            <person name="Banfield J.F."/>
        </authorList>
    </citation>
    <scope>NUCLEOTIDE SEQUENCE [LARGE SCALE GENOMIC DNA]</scope>
</reference>
<evidence type="ECO:0000256" key="2">
    <source>
        <dbReference type="ARBA" id="ARBA00022729"/>
    </source>
</evidence>
<dbReference type="InterPro" id="IPR036249">
    <property type="entry name" value="Thioredoxin-like_sf"/>
</dbReference>
<dbReference type="PANTHER" id="PTHR13887">
    <property type="entry name" value="GLUTATHIONE S-TRANSFERASE KAPPA"/>
    <property type="match status" value="1"/>
</dbReference>